<organism evidence="2 3">
    <name type="scientific">Nitrosomonas marina</name>
    <dbReference type="NCBI Taxonomy" id="917"/>
    <lineage>
        <taxon>Bacteria</taxon>
        <taxon>Pseudomonadati</taxon>
        <taxon>Pseudomonadota</taxon>
        <taxon>Betaproteobacteria</taxon>
        <taxon>Nitrosomonadales</taxon>
        <taxon>Nitrosomonadaceae</taxon>
        <taxon>Nitrosomonas</taxon>
    </lineage>
</organism>
<dbReference type="RefSeq" id="WP_256207470.1">
    <property type="nucleotide sequence ID" value="NZ_FOIA01000012.1"/>
</dbReference>
<feature type="signal peptide" evidence="1">
    <location>
        <begin position="1"/>
        <end position="27"/>
    </location>
</feature>
<name>A0A1I0BW27_9PROT</name>
<dbReference type="AlphaFoldDB" id="A0A1I0BW27"/>
<evidence type="ECO:0000313" key="2">
    <source>
        <dbReference type="EMBL" id="SET11210.1"/>
    </source>
</evidence>
<feature type="chain" id="PRO_5011497826" description="Invasion protein IalB, involved in pathogenesis" evidence="1">
    <location>
        <begin position="28"/>
        <end position="175"/>
    </location>
</feature>
<sequence>MKCRQLRRLFFTTVMVLLVNAAGSAQASEPVLLGQHGDWTAYTFMENNGKVCYMVSQPKKDQGDYTKRGDIFALITHRPAEGSKNVFSYIAGYTYKAGSEVTVKANNQTFKLFTQDDSAWAPDQGTDNKLTEAIRRGNTLIVEGVSSRGTQTIDTFGLNGSSAAYKSISEACGMN</sequence>
<dbReference type="Gene3D" id="2.60.40.1880">
    <property type="entry name" value="Invasion associated locus B (IalB) protein"/>
    <property type="match status" value="1"/>
</dbReference>
<proteinExistence type="predicted"/>
<dbReference type="Pfam" id="PF06776">
    <property type="entry name" value="IalB"/>
    <property type="match status" value="1"/>
</dbReference>
<gene>
    <name evidence="2" type="ORF">SAMN05216326_11237</name>
</gene>
<evidence type="ECO:0000313" key="3">
    <source>
        <dbReference type="Proteomes" id="UP000199345"/>
    </source>
</evidence>
<dbReference type="EMBL" id="FOIA01000012">
    <property type="protein sequence ID" value="SET11210.1"/>
    <property type="molecule type" value="Genomic_DNA"/>
</dbReference>
<dbReference type="InterPro" id="IPR038696">
    <property type="entry name" value="IalB_sf"/>
</dbReference>
<evidence type="ECO:0008006" key="4">
    <source>
        <dbReference type="Google" id="ProtNLM"/>
    </source>
</evidence>
<accession>A0A1I0BW27</accession>
<evidence type="ECO:0000256" key="1">
    <source>
        <dbReference type="SAM" id="SignalP"/>
    </source>
</evidence>
<keyword evidence="3" id="KW-1185">Reference proteome</keyword>
<keyword evidence="1" id="KW-0732">Signal</keyword>
<reference evidence="3" key="1">
    <citation type="submission" date="2016-10" db="EMBL/GenBank/DDBJ databases">
        <authorList>
            <person name="Varghese N."/>
            <person name="Submissions S."/>
        </authorList>
    </citation>
    <scope>NUCLEOTIDE SEQUENCE [LARGE SCALE GENOMIC DNA]</scope>
    <source>
        <strain evidence="3">Nm71</strain>
    </source>
</reference>
<dbReference type="InterPro" id="IPR010642">
    <property type="entry name" value="Invasion_prot_B"/>
</dbReference>
<dbReference type="Proteomes" id="UP000199345">
    <property type="component" value="Unassembled WGS sequence"/>
</dbReference>
<protein>
    <recommendedName>
        <fullName evidence="4">Invasion protein IalB, involved in pathogenesis</fullName>
    </recommendedName>
</protein>